<accession>A0A2S0VSB6</accession>
<keyword evidence="2" id="KW-1185">Reference proteome</keyword>
<name>A0A2S0VSB6_9ALTE</name>
<protein>
    <recommendedName>
        <fullName evidence="3">STAS/SEC14 domain-containing protein</fullName>
    </recommendedName>
</protein>
<evidence type="ECO:0008006" key="3">
    <source>
        <dbReference type="Google" id="ProtNLM"/>
    </source>
</evidence>
<dbReference type="OrthoDB" id="6293699at2"/>
<dbReference type="Proteomes" id="UP000244441">
    <property type="component" value="Chromosome"/>
</dbReference>
<dbReference type="KEGG" id="cate:C2869_11965"/>
<evidence type="ECO:0000313" key="1">
    <source>
        <dbReference type="EMBL" id="AWB67104.1"/>
    </source>
</evidence>
<proteinExistence type="predicted"/>
<dbReference type="AlphaFoldDB" id="A0A2S0VSB6"/>
<dbReference type="RefSeq" id="WP_108603153.1">
    <property type="nucleotide sequence ID" value="NZ_CP026604.1"/>
</dbReference>
<organism evidence="1 2">
    <name type="scientific">Saccharobesus litoralis</name>
    <dbReference type="NCBI Taxonomy" id="2172099"/>
    <lineage>
        <taxon>Bacteria</taxon>
        <taxon>Pseudomonadati</taxon>
        <taxon>Pseudomonadota</taxon>
        <taxon>Gammaproteobacteria</taxon>
        <taxon>Alteromonadales</taxon>
        <taxon>Alteromonadaceae</taxon>
        <taxon>Saccharobesus</taxon>
    </lineage>
</organism>
<dbReference type="EMBL" id="CP026604">
    <property type="protein sequence ID" value="AWB67104.1"/>
    <property type="molecule type" value="Genomic_DNA"/>
</dbReference>
<sequence length="125" mass="14083">MALPQGEYSIDLDEDVILIRIKGGFSLQHTTQLVTDIKDTVQSFGNQPFSILVNALAFGGALNDSYQVFEELNQWLNTKPMKGKANVMQSLTLKSLSDNRIPSRLEQNLRIFSNESEALEWLHSL</sequence>
<reference evidence="1 2" key="1">
    <citation type="submission" date="2018-01" db="EMBL/GenBank/DDBJ databases">
        <title>Genome sequence of a Cantenovulum-like bacteria.</title>
        <authorList>
            <person name="Tan W.R."/>
            <person name="Lau N.-S."/>
            <person name="Go F."/>
            <person name="Amirul A.-A.A."/>
        </authorList>
    </citation>
    <scope>NUCLEOTIDE SEQUENCE [LARGE SCALE GENOMIC DNA]</scope>
    <source>
        <strain evidence="1 2">CCB-QB4</strain>
    </source>
</reference>
<gene>
    <name evidence="1" type="ORF">C2869_11965</name>
</gene>
<evidence type="ECO:0000313" key="2">
    <source>
        <dbReference type="Proteomes" id="UP000244441"/>
    </source>
</evidence>